<dbReference type="PROSITE" id="PS50231">
    <property type="entry name" value="RICIN_B_LECTIN"/>
    <property type="match status" value="1"/>
</dbReference>
<evidence type="ECO:0000313" key="5">
    <source>
        <dbReference type="Proteomes" id="UP000616769"/>
    </source>
</evidence>
<dbReference type="PANTHER" id="PTHR44163">
    <property type="entry name" value="U3 SMALL NUCLEOLAR RNA-ASSOCIATED PROTEIN 4 HOMOLOG"/>
    <property type="match status" value="1"/>
</dbReference>
<sequence>MTQSIKTHRVRFIYYQPFSINCLALDERNGRVALIRRSVRKFKPTENDTVSVIEIWNVRQKTAFLEQTINEDPDQLSLLECIGWYQGRLFSCGLNTFLNEYDLINGQISKSYCVYSDPAWCFSINPDQKLIAVGTEKGYVCLFRIYPDHLEYEKVFQKNENRILCMEWYRSKQEESWFLVIGSIDYIKIYNFTTQRCVDFIKVGNNNVIVWCLKVLSDFTIVSGDSNGTTSFWNGRTASLIQSFKAHRGDVLTLCSSHDGNQIYSAGVDPTIIQFNRCHDPSDLWVITWKRRPHTHDVRSMAFNRTWLISGGIDTFLCQTRIGASGHVNHLSNLYKRCAVTSLKSINYLAFMYEHYIQIWKLGRSDNKQNAISLDLDHGPDSFYISQLKILQDPDKTIDVHSRKPIIAFDFKSQWLIYANYSNLKILMWSEEELKKIKFLHDPLINVNNILIIDEDRCVVSFGRHFSIFRLDEFGVSLEYSGSIKKHSIQNLLCNENRLILSTSHTIHIYDLKDKNYPFLKSFTFAIQPTSFQMDPNGKKIWIGQLGMNLSQFNLETLTTEKTFRLNQYKSNENQESRNFNEHWPIKQIAFGNRGLVLLSNDNNLYAFNYEKEKLIKCDRYHHIVAMKNIIEDRSSSTDSDGTKSCKRKSELIIVEMTHQAIMATLPPMLKTKTFGIG</sequence>
<evidence type="ECO:0000313" key="4">
    <source>
        <dbReference type="Proteomes" id="UP000070412"/>
    </source>
</evidence>
<dbReference type="Pfam" id="PF00400">
    <property type="entry name" value="WD40"/>
    <property type="match status" value="1"/>
</dbReference>
<accession>A0A132A9H2</accession>
<dbReference type="GO" id="GO:0003723">
    <property type="term" value="F:RNA binding"/>
    <property type="evidence" value="ECO:0007669"/>
    <property type="project" value="TreeGrafter"/>
</dbReference>
<dbReference type="InterPro" id="IPR046351">
    <property type="entry name" value="UTP4"/>
</dbReference>
<dbReference type="InterPro" id="IPR001680">
    <property type="entry name" value="WD40_rpt"/>
</dbReference>
<protein>
    <submittedName>
        <fullName evidence="1">Cirhin</fullName>
    </submittedName>
</protein>
<dbReference type="AlphaFoldDB" id="A0A132A9H2"/>
<dbReference type="InterPro" id="IPR015943">
    <property type="entry name" value="WD40/YVTN_repeat-like_dom_sf"/>
</dbReference>
<evidence type="ECO:0000313" key="1">
    <source>
        <dbReference type="EMBL" id="KAF7488625.1"/>
    </source>
</evidence>
<reference evidence="1" key="3">
    <citation type="submission" date="2020-01" db="EMBL/GenBank/DDBJ databases">
        <authorList>
            <person name="Korhonen P.K.K."/>
            <person name="Guangxu M.G."/>
            <person name="Wang T.W."/>
            <person name="Stroehlein A.J.S."/>
            <person name="Young N.D."/>
            <person name="Ang C.-S.A."/>
            <person name="Fernando D.W.F."/>
            <person name="Lu H.L."/>
            <person name="Taylor S.T."/>
            <person name="Ehtesham M.E.M."/>
            <person name="Najaraj S.H.N."/>
            <person name="Harsha G.H.G."/>
            <person name="Madugundu A.M."/>
            <person name="Renuse S.R."/>
            <person name="Holt D.H."/>
            <person name="Pandey A.P."/>
            <person name="Papenfuss A.P."/>
            <person name="Gasser R.B.G."/>
            <person name="Fischer K.F."/>
        </authorList>
    </citation>
    <scope>NUCLEOTIDE SEQUENCE</scope>
    <source>
        <strain evidence="1">SSS_KF_BRIS2020</strain>
    </source>
</reference>
<dbReference type="Gene3D" id="2.130.10.10">
    <property type="entry name" value="YVTN repeat-like/Quinoprotein amine dehydrogenase"/>
    <property type="match status" value="2"/>
</dbReference>
<dbReference type="GO" id="GO:0034455">
    <property type="term" value="C:t-UTP complex"/>
    <property type="evidence" value="ECO:0007669"/>
    <property type="project" value="TreeGrafter"/>
</dbReference>
<dbReference type="PANTHER" id="PTHR44163:SF1">
    <property type="entry name" value="U3 SMALL NUCLEOLAR RNA-ASSOCIATED PROTEIN 4 HOMOLOG"/>
    <property type="match status" value="1"/>
</dbReference>
<dbReference type="SMART" id="SM00320">
    <property type="entry name" value="WD40"/>
    <property type="match status" value="6"/>
</dbReference>
<reference evidence="4" key="2">
    <citation type="journal article" date="2020" name="PLoS Negl. Trop. Dis.">
        <title>High-quality nuclear genome for Sarcoptes scabiei-A critical resource for a neglected parasite.</title>
        <authorList>
            <person name="Korhonen P.K."/>
            <person name="Gasser R.B."/>
            <person name="Ma G."/>
            <person name="Wang T."/>
            <person name="Stroehlein A.J."/>
            <person name="Young N.D."/>
            <person name="Ang C.S."/>
            <person name="Fernando D.D."/>
            <person name="Lu H.C."/>
            <person name="Taylor S."/>
            <person name="Reynolds S.L."/>
            <person name="Mofiz E."/>
            <person name="Najaraj S.H."/>
            <person name="Gowda H."/>
            <person name="Madugundu A."/>
            <person name="Renuse S."/>
            <person name="Holt D."/>
            <person name="Pandey A."/>
            <person name="Papenfuss A.T."/>
            <person name="Fischer K."/>
        </authorList>
    </citation>
    <scope>NUCLEOTIDE SEQUENCE [LARGE SCALE GENOMIC DNA]</scope>
</reference>
<evidence type="ECO:0000313" key="3">
    <source>
        <dbReference type="EnsemblMetazoa" id="KAF7488625.1"/>
    </source>
</evidence>
<reference evidence="3" key="4">
    <citation type="submission" date="2022-06" db="UniProtKB">
        <authorList>
            <consortium name="EnsemblMetazoa"/>
        </authorList>
    </citation>
    <scope>IDENTIFICATION</scope>
</reference>
<organism evidence="2 5">
    <name type="scientific">Sarcoptes scabiei</name>
    <name type="common">Itch mite</name>
    <name type="synonym">Acarus scabiei</name>
    <dbReference type="NCBI Taxonomy" id="52283"/>
    <lineage>
        <taxon>Eukaryota</taxon>
        <taxon>Metazoa</taxon>
        <taxon>Ecdysozoa</taxon>
        <taxon>Arthropoda</taxon>
        <taxon>Chelicerata</taxon>
        <taxon>Arachnida</taxon>
        <taxon>Acari</taxon>
        <taxon>Acariformes</taxon>
        <taxon>Sarcoptiformes</taxon>
        <taxon>Astigmata</taxon>
        <taxon>Psoroptidia</taxon>
        <taxon>Sarcoptoidea</taxon>
        <taxon>Sarcoptidae</taxon>
        <taxon>Sarcoptinae</taxon>
        <taxon>Sarcoptes</taxon>
    </lineage>
</organism>
<keyword evidence="4" id="KW-1185">Reference proteome</keyword>
<dbReference type="Proteomes" id="UP000070412">
    <property type="component" value="Unassembled WGS sequence"/>
</dbReference>
<dbReference type="GO" id="GO:0032040">
    <property type="term" value="C:small-subunit processome"/>
    <property type="evidence" value="ECO:0007669"/>
    <property type="project" value="TreeGrafter"/>
</dbReference>
<dbReference type="Proteomes" id="UP000616769">
    <property type="component" value="Unassembled WGS sequence"/>
</dbReference>
<reference evidence="2 5" key="1">
    <citation type="journal article" date="2015" name="Parasit. Vectors">
        <title>Draft genome of the scabies mite.</title>
        <authorList>
            <person name="Rider S.D.Jr."/>
            <person name="Morgan M.S."/>
            <person name="Arlian L.G."/>
        </authorList>
    </citation>
    <scope>NUCLEOTIDE SEQUENCE [LARGE SCALE GENOMIC DNA]</scope>
    <source>
        <strain evidence="2">Arlian Lab</strain>
    </source>
</reference>
<dbReference type="EnsemblMetazoa" id="SSS_8812s_mrna">
    <property type="protein sequence ID" value="KAF7488625.1"/>
    <property type="gene ID" value="SSS_8812"/>
</dbReference>
<gene>
    <name evidence="2" type="ORF">QR98_0061000</name>
    <name evidence="1" type="ORF">SSS_8812</name>
</gene>
<evidence type="ECO:0000313" key="2">
    <source>
        <dbReference type="EMBL" id="KPM07602.1"/>
    </source>
</evidence>
<dbReference type="OrthoDB" id="8883818at2759"/>
<dbReference type="EMBL" id="WVUK01000066">
    <property type="protein sequence ID" value="KAF7488625.1"/>
    <property type="molecule type" value="Genomic_DNA"/>
</dbReference>
<dbReference type="GO" id="GO:0000462">
    <property type="term" value="P:maturation of SSU-rRNA from tricistronic rRNA transcript (SSU-rRNA, 5.8S rRNA, LSU-rRNA)"/>
    <property type="evidence" value="ECO:0007669"/>
    <property type="project" value="InterPro"/>
</dbReference>
<dbReference type="SUPFAM" id="SSF50978">
    <property type="entry name" value="WD40 repeat-like"/>
    <property type="match status" value="2"/>
</dbReference>
<dbReference type="InterPro" id="IPR036322">
    <property type="entry name" value="WD40_repeat_dom_sf"/>
</dbReference>
<dbReference type="VEuPathDB" id="VectorBase:SSCA009381"/>
<dbReference type="EMBL" id="JXLN01011733">
    <property type="protein sequence ID" value="KPM07602.1"/>
    <property type="molecule type" value="Genomic_DNA"/>
</dbReference>
<name>A0A132A9H2_SARSC</name>
<proteinExistence type="predicted"/>
<dbReference type="GO" id="GO:0030686">
    <property type="term" value="C:90S preribosome"/>
    <property type="evidence" value="ECO:0007669"/>
    <property type="project" value="InterPro"/>
</dbReference>